<dbReference type="AlphaFoldDB" id="A0A1Y3GHW4"/>
<dbReference type="Proteomes" id="UP000195137">
    <property type="component" value="Unassembled WGS sequence"/>
</dbReference>
<protein>
    <submittedName>
        <fullName evidence="2">Uncharacterized protein</fullName>
    </submittedName>
</protein>
<dbReference type="EMBL" id="MRZU01000003">
    <property type="protein sequence ID" value="OUJ19025.1"/>
    <property type="molecule type" value="Genomic_DNA"/>
</dbReference>
<keyword evidence="3" id="KW-1185">Reference proteome</keyword>
<reference evidence="2 3" key="1">
    <citation type="submission" date="2016-12" db="EMBL/GenBank/DDBJ databases">
        <title>Discovery of methanogenic haloarchaea.</title>
        <authorList>
            <person name="Sorokin D.Y."/>
            <person name="Makarova K.S."/>
            <person name="Abbas B."/>
            <person name="Ferrer M."/>
            <person name="Golyshin P.N."/>
        </authorList>
    </citation>
    <scope>NUCLEOTIDE SEQUENCE [LARGE SCALE GENOMIC DNA]</scope>
    <source>
        <strain evidence="2">AMET1</strain>
    </source>
</reference>
<evidence type="ECO:0000313" key="3">
    <source>
        <dbReference type="Proteomes" id="UP000195137"/>
    </source>
</evidence>
<proteinExistence type="predicted"/>
<evidence type="ECO:0000313" key="2">
    <source>
        <dbReference type="EMBL" id="OUJ19025.1"/>
    </source>
</evidence>
<name>A0A1Y3GHW4_9EURY</name>
<comment type="caution">
    <text evidence="2">The sequence shown here is derived from an EMBL/GenBank/DDBJ whole genome shotgun (WGS) entry which is preliminary data.</text>
</comment>
<keyword evidence="1" id="KW-1133">Transmembrane helix</keyword>
<evidence type="ECO:0000256" key="1">
    <source>
        <dbReference type="SAM" id="Phobius"/>
    </source>
</evidence>
<accession>A0A1Y3GHW4</accession>
<gene>
    <name evidence="2" type="ORF">AMET1_0677</name>
</gene>
<sequence length="33" mass="3803">MDDETKNKIAVGWAIFLIIFIFGVAAFLWLMMP</sequence>
<organism evidence="2 3">
    <name type="scientific">Methanonatronarchaeum thermophilum</name>
    <dbReference type="NCBI Taxonomy" id="1927129"/>
    <lineage>
        <taxon>Archaea</taxon>
        <taxon>Methanobacteriati</taxon>
        <taxon>Methanobacteriota</taxon>
        <taxon>Methanonatronarchaeia</taxon>
        <taxon>Methanonatronarchaeales</taxon>
        <taxon>Methanonatronarchaeaceae</taxon>
        <taxon>Methanonatronarchaeum</taxon>
    </lineage>
</organism>
<keyword evidence="1" id="KW-0812">Transmembrane</keyword>
<keyword evidence="1" id="KW-0472">Membrane</keyword>
<feature type="transmembrane region" description="Helical" evidence="1">
    <location>
        <begin position="12"/>
        <end position="32"/>
    </location>
</feature>